<comment type="caution">
    <text evidence="2">The sequence shown here is derived from an EMBL/GenBank/DDBJ whole genome shotgun (WGS) entry which is preliminary data.</text>
</comment>
<evidence type="ECO:0000313" key="3">
    <source>
        <dbReference type="Proteomes" id="UP000238479"/>
    </source>
</evidence>
<protein>
    <submittedName>
        <fullName evidence="2">Uncharacterized protein</fullName>
    </submittedName>
</protein>
<name>A0A2P6PRV3_ROSCH</name>
<gene>
    <name evidence="2" type="ORF">RchiOBHm_Chr6g0274971</name>
</gene>
<dbReference type="AlphaFoldDB" id="A0A2P6PRV3"/>
<feature type="compositionally biased region" description="Basic residues" evidence="1">
    <location>
        <begin position="109"/>
        <end position="125"/>
    </location>
</feature>
<reference evidence="2 3" key="1">
    <citation type="journal article" date="2018" name="Nat. Genet.">
        <title>The Rosa genome provides new insights in the design of modern roses.</title>
        <authorList>
            <person name="Bendahmane M."/>
        </authorList>
    </citation>
    <scope>NUCLEOTIDE SEQUENCE [LARGE SCALE GENOMIC DNA]</scope>
    <source>
        <strain evidence="3">cv. Old Blush</strain>
    </source>
</reference>
<dbReference type="EMBL" id="PDCK01000044">
    <property type="protein sequence ID" value="PRQ24669.1"/>
    <property type="molecule type" value="Genomic_DNA"/>
</dbReference>
<keyword evidence="3" id="KW-1185">Reference proteome</keyword>
<dbReference type="Gramene" id="PRQ24669">
    <property type="protein sequence ID" value="PRQ24669"/>
    <property type="gene ID" value="RchiOBHm_Chr6g0274971"/>
</dbReference>
<sequence length="145" mass="16718">MAQLLPEVADAPARPLVTSRRDTVASTARPEPKLMAPLNPESITRRRRSTTNISKNSAGSVLLLLELMLCMRSIRQRKTRSMPTGTRLKRRSLQWLQLEPVGSPSTSTMRRKRRRKRRRKKRKRLMERSTTISSKTQLPMISINN</sequence>
<accession>A0A2P6PRV3</accession>
<feature type="region of interest" description="Disordered" evidence="1">
    <location>
        <begin position="78"/>
        <end position="145"/>
    </location>
</feature>
<evidence type="ECO:0000256" key="1">
    <source>
        <dbReference type="SAM" id="MobiDB-lite"/>
    </source>
</evidence>
<proteinExistence type="predicted"/>
<organism evidence="2 3">
    <name type="scientific">Rosa chinensis</name>
    <name type="common">China rose</name>
    <dbReference type="NCBI Taxonomy" id="74649"/>
    <lineage>
        <taxon>Eukaryota</taxon>
        <taxon>Viridiplantae</taxon>
        <taxon>Streptophyta</taxon>
        <taxon>Embryophyta</taxon>
        <taxon>Tracheophyta</taxon>
        <taxon>Spermatophyta</taxon>
        <taxon>Magnoliopsida</taxon>
        <taxon>eudicotyledons</taxon>
        <taxon>Gunneridae</taxon>
        <taxon>Pentapetalae</taxon>
        <taxon>rosids</taxon>
        <taxon>fabids</taxon>
        <taxon>Rosales</taxon>
        <taxon>Rosaceae</taxon>
        <taxon>Rosoideae</taxon>
        <taxon>Rosoideae incertae sedis</taxon>
        <taxon>Rosa</taxon>
    </lineage>
</organism>
<feature type="compositionally biased region" description="Polar residues" evidence="1">
    <location>
        <begin position="128"/>
        <end position="145"/>
    </location>
</feature>
<dbReference type="Proteomes" id="UP000238479">
    <property type="component" value="Chromosome 6"/>
</dbReference>
<evidence type="ECO:0000313" key="2">
    <source>
        <dbReference type="EMBL" id="PRQ24669.1"/>
    </source>
</evidence>